<dbReference type="Proteomes" id="UP000059574">
    <property type="component" value="Chromosome"/>
</dbReference>
<dbReference type="SUPFAM" id="SSF140459">
    <property type="entry name" value="PE/PPE dimer-like"/>
    <property type="match status" value="1"/>
</dbReference>
<gene>
    <name evidence="1" type="ORF">AS189_15245</name>
</gene>
<evidence type="ECO:0008006" key="3">
    <source>
        <dbReference type="Google" id="ProtNLM"/>
    </source>
</evidence>
<reference evidence="1 2" key="2">
    <citation type="journal article" date="2016" name="J. Biotechnol.">
        <title>Complete genome sequence of Arthrobacter alpinus ERGS4:06, a yellow pigmented bacterium tolerant to cold and radiations isolated from Sikkim Himalaya.</title>
        <authorList>
            <person name="Kumar R."/>
            <person name="Singh D."/>
            <person name="Swarnkar M.K."/>
            <person name="Singh A.K."/>
            <person name="Kumar S."/>
        </authorList>
    </citation>
    <scope>NUCLEOTIDE SEQUENCE [LARGE SCALE GENOMIC DNA]</scope>
    <source>
        <strain evidence="1 2">ERGS4:06</strain>
    </source>
</reference>
<proteinExistence type="predicted"/>
<dbReference type="EMBL" id="CP013200">
    <property type="protein sequence ID" value="ALO67596.1"/>
    <property type="molecule type" value="Genomic_DNA"/>
</dbReference>
<name>A0A0S2M1Y2_9MICC</name>
<dbReference type="RefSeq" id="WP_062290740.1">
    <property type="nucleotide sequence ID" value="NZ_CP013200.1"/>
</dbReference>
<sequence>MSSRLHGADPDELREFARALDHAHSELRRINTELSQRISGDLRWEGPDAFVFKHAWRSSYSPVITQTAAMLEETAVRIKAQAAEQESASA</sequence>
<evidence type="ECO:0000313" key="1">
    <source>
        <dbReference type="EMBL" id="ALO67596.1"/>
    </source>
</evidence>
<reference evidence="2" key="1">
    <citation type="submission" date="2015-11" db="EMBL/GenBank/DDBJ databases">
        <authorList>
            <person name="Kumar R."/>
            <person name="Singh D."/>
            <person name="Swarnkar M.K."/>
            <person name="Singh A.K."/>
            <person name="Kumar S."/>
        </authorList>
    </citation>
    <scope>NUCLEOTIDE SEQUENCE [LARGE SCALE GENOMIC DNA]</scope>
    <source>
        <strain evidence="2">ERGS4:06</strain>
    </source>
</reference>
<accession>A0A0S2M1Y2</accession>
<dbReference type="InterPro" id="IPR038332">
    <property type="entry name" value="PPE_sf"/>
</dbReference>
<dbReference type="OrthoDB" id="5244663at2"/>
<organism evidence="1 2">
    <name type="scientific">Arthrobacter alpinus</name>
    <dbReference type="NCBI Taxonomy" id="656366"/>
    <lineage>
        <taxon>Bacteria</taxon>
        <taxon>Bacillati</taxon>
        <taxon>Actinomycetota</taxon>
        <taxon>Actinomycetes</taxon>
        <taxon>Micrococcales</taxon>
        <taxon>Micrococcaceae</taxon>
        <taxon>Arthrobacter</taxon>
    </lineage>
</organism>
<dbReference type="Gene3D" id="1.10.287.1060">
    <property type="entry name" value="ESAT-6-like"/>
    <property type="match status" value="1"/>
</dbReference>
<protein>
    <recommendedName>
        <fullName evidence="3">WXG100 family type VII secretion target</fullName>
    </recommendedName>
</protein>
<dbReference type="AlphaFoldDB" id="A0A0S2M1Y2"/>
<evidence type="ECO:0000313" key="2">
    <source>
        <dbReference type="Proteomes" id="UP000059574"/>
    </source>
</evidence>